<proteinExistence type="predicted"/>
<feature type="chain" id="PRO_5003686857" evidence="2">
    <location>
        <begin position="21"/>
        <end position="522"/>
    </location>
</feature>
<evidence type="ECO:0000313" key="3">
    <source>
        <dbReference type="EMBL" id="AFM13913.1"/>
    </source>
</evidence>
<dbReference type="Pfam" id="PF05262">
    <property type="entry name" value="Borrelia_P83"/>
    <property type="match status" value="1"/>
</dbReference>
<feature type="region of interest" description="Disordered" evidence="1">
    <location>
        <begin position="233"/>
        <end position="350"/>
    </location>
</feature>
<gene>
    <name evidence="3" type="ordered locus">Turpa_3274</name>
</gene>
<dbReference type="AlphaFoldDB" id="I4B9F6"/>
<keyword evidence="4" id="KW-1185">Reference proteome</keyword>
<protein>
    <submittedName>
        <fullName evidence="3">P83100 family protein</fullName>
    </submittedName>
</protein>
<dbReference type="RefSeq" id="WP_014804413.1">
    <property type="nucleotide sequence ID" value="NC_018020.1"/>
</dbReference>
<feature type="signal peptide" evidence="2">
    <location>
        <begin position="1"/>
        <end position="20"/>
    </location>
</feature>
<organism evidence="3 4">
    <name type="scientific">Turneriella parva (strain ATCC BAA-1111 / DSM 21527 / NCTC 11395 / H)</name>
    <name type="common">Leptospira parva</name>
    <dbReference type="NCBI Taxonomy" id="869212"/>
    <lineage>
        <taxon>Bacteria</taxon>
        <taxon>Pseudomonadati</taxon>
        <taxon>Spirochaetota</taxon>
        <taxon>Spirochaetia</taxon>
        <taxon>Leptospirales</taxon>
        <taxon>Leptospiraceae</taxon>
        <taxon>Turneriella</taxon>
    </lineage>
</organism>
<accession>I4B9F6</accession>
<dbReference type="InterPro" id="IPR007926">
    <property type="entry name" value="Borrelia_P83"/>
</dbReference>
<dbReference type="HOGENOM" id="CLU_487288_0_0_12"/>
<evidence type="ECO:0000256" key="2">
    <source>
        <dbReference type="SAM" id="SignalP"/>
    </source>
</evidence>
<dbReference type="Proteomes" id="UP000006048">
    <property type="component" value="Chromosome"/>
</dbReference>
<dbReference type="OrthoDB" id="350069at2"/>
<evidence type="ECO:0000313" key="4">
    <source>
        <dbReference type="Proteomes" id="UP000006048"/>
    </source>
</evidence>
<dbReference type="STRING" id="869212.Turpa_3274"/>
<name>I4B9F6_TURPD</name>
<sequence>MLRNVLLAALCFAAPLFSLTVDEEEVKTKSGVKFINNPQQAGGDSVSAIQGIGTSLASQGKFGSYSVIHATGAGDDKFDADIIVIGKDARVDHIKNVRRIIAAYLQQRYSYSAEDAKSLAVFITYYNGFYRKNLGYFKEHYKSAVLKHLSASNAGLDLSYKGWPGKSRIVIPLSDDAKPDAGKIGEKDVMDKVRKDEKDKGVKDRENITKLQDKEVKKKEERLEKKKEELTKRRDDISKKEQRLNEEKKKNAENPDPNDKAKKDEELKKKEDELAKEKDNLKKDEEKTAKEEKKVAEKKNEVAENKKSVQDDKAANATRKNETAAQKEARLDSKEQELKKREEAQKNNRKEDGVFGGKMYYLRVRDYSTDGKYRNDFYIIDPKERKVKVKSPFAGIVGKKYDVVDKDVVVIGEKRSATTTSHYLVKLDGETLVDKQYGSDEIFWRGFVEVRENEIYAILNKNGTFYLGKFDKELKLLQRSEVALHEDTFFSFHEDTIYVNGADRKIEVLNRSDLKSAGNIVP</sequence>
<keyword evidence="2" id="KW-0732">Signal</keyword>
<evidence type="ECO:0000256" key="1">
    <source>
        <dbReference type="SAM" id="MobiDB-lite"/>
    </source>
</evidence>
<dbReference type="KEGG" id="tpx:Turpa_3274"/>
<reference evidence="3 4" key="1">
    <citation type="submission" date="2012-06" db="EMBL/GenBank/DDBJ databases">
        <title>The complete chromosome of genome of Turneriella parva DSM 21527.</title>
        <authorList>
            <consortium name="US DOE Joint Genome Institute (JGI-PGF)"/>
            <person name="Lucas S."/>
            <person name="Han J."/>
            <person name="Lapidus A."/>
            <person name="Bruce D."/>
            <person name="Goodwin L."/>
            <person name="Pitluck S."/>
            <person name="Peters L."/>
            <person name="Kyrpides N."/>
            <person name="Mavromatis K."/>
            <person name="Ivanova N."/>
            <person name="Mikhailova N."/>
            <person name="Chertkov O."/>
            <person name="Detter J.C."/>
            <person name="Tapia R."/>
            <person name="Han C."/>
            <person name="Land M."/>
            <person name="Hauser L."/>
            <person name="Markowitz V."/>
            <person name="Cheng J.-F."/>
            <person name="Hugenholtz P."/>
            <person name="Woyke T."/>
            <person name="Wu D."/>
            <person name="Gronow S."/>
            <person name="Wellnitz S."/>
            <person name="Brambilla E."/>
            <person name="Klenk H.-P."/>
            <person name="Eisen J.A."/>
        </authorList>
    </citation>
    <scope>NUCLEOTIDE SEQUENCE [LARGE SCALE GENOMIC DNA]</scope>
    <source>
        <strain evidence="4">ATCC BAA-1111 / DSM 21527 / NCTC 11395 / H</strain>
    </source>
</reference>
<feature type="region of interest" description="Disordered" evidence="1">
    <location>
        <begin position="181"/>
        <end position="207"/>
    </location>
</feature>
<dbReference type="EMBL" id="CP002959">
    <property type="protein sequence ID" value="AFM13913.1"/>
    <property type="molecule type" value="Genomic_DNA"/>
</dbReference>